<dbReference type="STRING" id="50429.A0A2B4R9N0"/>
<dbReference type="Gene3D" id="3.40.1800.20">
    <property type="match status" value="1"/>
</dbReference>
<keyword evidence="2" id="KW-0808">Transferase</keyword>
<keyword evidence="2" id="KW-0695">RNA-directed DNA polymerase</keyword>
<keyword evidence="3" id="KW-1185">Reference proteome</keyword>
<dbReference type="InterPro" id="IPR012934">
    <property type="entry name" value="Znf_AD"/>
</dbReference>
<dbReference type="AlphaFoldDB" id="A0A2B4R9N0"/>
<comment type="caution">
    <text evidence="2">The sequence shown here is derived from an EMBL/GenBank/DDBJ whole genome shotgun (WGS) entry which is preliminary data.</text>
</comment>
<reference evidence="3" key="1">
    <citation type="journal article" date="2017" name="bioRxiv">
        <title>Comparative analysis of the genomes of Stylophora pistillata and Acropora digitifera provides evidence for extensive differences between species of corals.</title>
        <authorList>
            <person name="Voolstra C.R."/>
            <person name="Li Y."/>
            <person name="Liew Y.J."/>
            <person name="Baumgarten S."/>
            <person name="Zoccola D."/>
            <person name="Flot J.-F."/>
            <person name="Tambutte S."/>
            <person name="Allemand D."/>
            <person name="Aranda M."/>
        </authorList>
    </citation>
    <scope>NUCLEOTIDE SEQUENCE [LARGE SCALE GENOMIC DNA]</scope>
</reference>
<dbReference type="GO" id="GO:0003964">
    <property type="term" value="F:RNA-directed DNA polymerase activity"/>
    <property type="evidence" value="ECO:0007669"/>
    <property type="project" value="UniProtKB-KW"/>
</dbReference>
<dbReference type="EMBL" id="LSMT01001070">
    <property type="protein sequence ID" value="PFX13098.1"/>
    <property type="molecule type" value="Genomic_DNA"/>
</dbReference>
<dbReference type="PANTHER" id="PTHR33332">
    <property type="entry name" value="REVERSE TRANSCRIPTASE DOMAIN-CONTAINING PROTEIN"/>
    <property type="match status" value="1"/>
</dbReference>
<keyword evidence="2" id="KW-0548">Nucleotidyltransferase</keyword>
<proteinExistence type="predicted"/>
<dbReference type="Pfam" id="PF00078">
    <property type="entry name" value="RVT_1"/>
    <property type="match status" value="1"/>
</dbReference>
<gene>
    <name evidence="2" type="primary">RTase</name>
    <name evidence="2" type="ORF">AWC38_SpisGene22846</name>
</gene>
<sequence length="791" mass="89113">MILEKKKDLAEKLKTSIFENPKRFWSYVKSRTLDKLSLSVLRDGRSFITDSRDKANLRNKFFYSVFSPAPDSPLISHEAPYGVNDCTKLDSVMLTVTEVMEALSNIDPTGNFQPGKSTETQLLEMYHDILDKLANGQEVDVIHLDLSKAFDKVPHRLLLSKLELLGISGPVLLLFSSYLSDGYQRVVVDGISSDWLPVTSGVPQGSILGPLLFLVFINDMSCSITHGSKLSLFADDSKLYRPIVSNRCASLLQADLDNSKTWCDDNGMCFSTNKCKVLHLSKRTSRQREKHTYHLDGQTLDSPPDTKDLGVTVTTPLSWTTHNEEICAKCNKVLGLVKRVSGRGIVDVSSKKMMYTALVRPIVDEEANCKKSDVICEIGEDSIRLFNGRLELTEERFCQILSDCRGECDLETNETEENQECYLKSEEEEALTKIWSRKNIPKQIWRKVPPKSKHRRRNPLRRLCCEATESRHVVKVFGKAGVSQELASKIESTCAVSLRESDYKLNSVCRKCINFVNKMYDFVKKTRRVNQTIYLQPTDVSVKRCIDVSPSSCQQTKRKSTTQVTAKELFPPSQTANANEDPMSQDEVVPIMDGEHNSTAVNEATLTITQQRMLPTDVSVKRCIDVSPSSCQQTKRKSTTQVTAKELFPPSQTANANEDPMSQDEVVPIMDGEHNSTAVNEATLTITQQRMLVSAVNSRDAAVVAMILHDYCTNVVKELDGLRFRDIESFCAKLCKRKRGSVLHGHDYESSENFKFVDIWNELLVNFPFIVSVMNALSGKTSDQREELRVK</sequence>
<evidence type="ECO:0000313" key="2">
    <source>
        <dbReference type="EMBL" id="PFX13098.1"/>
    </source>
</evidence>
<dbReference type="GO" id="GO:0005634">
    <property type="term" value="C:nucleus"/>
    <property type="evidence" value="ECO:0007669"/>
    <property type="project" value="InterPro"/>
</dbReference>
<evidence type="ECO:0000313" key="3">
    <source>
        <dbReference type="Proteomes" id="UP000225706"/>
    </source>
</evidence>
<dbReference type="CDD" id="cd01650">
    <property type="entry name" value="RT_nLTR_like"/>
    <property type="match status" value="1"/>
</dbReference>
<dbReference type="InterPro" id="IPR000477">
    <property type="entry name" value="RT_dom"/>
</dbReference>
<evidence type="ECO:0000259" key="1">
    <source>
        <dbReference type="PROSITE" id="PS50878"/>
    </source>
</evidence>
<dbReference type="Pfam" id="PF07776">
    <property type="entry name" value="zf-AD"/>
    <property type="match status" value="1"/>
</dbReference>
<name>A0A2B4R9N0_STYPI</name>
<dbReference type="Proteomes" id="UP000225706">
    <property type="component" value="Unassembled WGS sequence"/>
</dbReference>
<dbReference type="GO" id="GO:0008270">
    <property type="term" value="F:zinc ion binding"/>
    <property type="evidence" value="ECO:0007669"/>
    <property type="project" value="InterPro"/>
</dbReference>
<dbReference type="PROSITE" id="PS50878">
    <property type="entry name" value="RT_POL"/>
    <property type="match status" value="1"/>
</dbReference>
<protein>
    <submittedName>
        <fullName evidence="2">Putative RNA-directed DNA polymerase from transposon BS</fullName>
    </submittedName>
</protein>
<dbReference type="OrthoDB" id="5987385at2759"/>
<accession>A0A2B4R9N0</accession>
<feature type="domain" description="Reverse transcriptase" evidence="1">
    <location>
        <begin position="1"/>
        <end position="300"/>
    </location>
</feature>
<organism evidence="2 3">
    <name type="scientific">Stylophora pistillata</name>
    <name type="common">Smooth cauliflower coral</name>
    <dbReference type="NCBI Taxonomy" id="50429"/>
    <lineage>
        <taxon>Eukaryota</taxon>
        <taxon>Metazoa</taxon>
        <taxon>Cnidaria</taxon>
        <taxon>Anthozoa</taxon>
        <taxon>Hexacorallia</taxon>
        <taxon>Scleractinia</taxon>
        <taxon>Astrocoeniina</taxon>
        <taxon>Pocilloporidae</taxon>
        <taxon>Stylophora</taxon>
    </lineage>
</organism>